<feature type="region of interest" description="Disordered" evidence="1">
    <location>
        <begin position="136"/>
        <end position="210"/>
    </location>
</feature>
<dbReference type="AlphaFoldDB" id="A0A2T2X6N6"/>
<feature type="region of interest" description="Disordered" evidence="1">
    <location>
        <begin position="383"/>
        <end position="421"/>
    </location>
</feature>
<evidence type="ECO:0000313" key="3">
    <source>
        <dbReference type="Proteomes" id="UP000242699"/>
    </source>
</evidence>
<gene>
    <name evidence="2" type="ORF">C7B43_07500</name>
</gene>
<protein>
    <submittedName>
        <fullName evidence="2">Uncharacterized protein</fullName>
    </submittedName>
</protein>
<evidence type="ECO:0000313" key="2">
    <source>
        <dbReference type="EMBL" id="PSR30116.1"/>
    </source>
</evidence>
<proteinExistence type="predicted"/>
<feature type="compositionally biased region" description="Basic and acidic residues" evidence="1">
    <location>
        <begin position="44"/>
        <end position="54"/>
    </location>
</feature>
<feature type="compositionally biased region" description="Polar residues" evidence="1">
    <location>
        <begin position="172"/>
        <end position="190"/>
    </location>
</feature>
<dbReference type="EMBL" id="PXYT01000013">
    <property type="protein sequence ID" value="PSR30116.1"/>
    <property type="molecule type" value="Genomic_DNA"/>
</dbReference>
<feature type="compositionally biased region" description="Polar residues" evidence="1">
    <location>
        <begin position="68"/>
        <end position="79"/>
    </location>
</feature>
<reference evidence="2 3" key="1">
    <citation type="journal article" date="2014" name="BMC Genomics">
        <title>Comparison of environmental and isolate Sulfobacillus genomes reveals diverse carbon, sulfur, nitrogen, and hydrogen metabolisms.</title>
        <authorList>
            <person name="Justice N.B."/>
            <person name="Norman A."/>
            <person name="Brown C.T."/>
            <person name="Singh A."/>
            <person name="Thomas B.C."/>
            <person name="Banfield J.F."/>
        </authorList>
    </citation>
    <scope>NUCLEOTIDE SEQUENCE [LARGE SCALE GENOMIC DNA]</scope>
    <source>
        <strain evidence="2">AMDSBA1</strain>
    </source>
</reference>
<dbReference type="Proteomes" id="UP000242699">
    <property type="component" value="Unassembled WGS sequence"/>
</dbReference>
<accession>A0A2T2X6N6</accession>
<comment type="caution">
    <text evidence="2">The sequence shown here is derived from an EMBL/GenBank/DDBJ whole genome shotgun (WGS) entry which is preliminary data.</text>
</comment>
<evidence type="ECO:0000256" key="1">
    <source>
        <dbReference type="SAM" id="MobiDB-lite"/>
    </source>
</evidence>
<feature type="region of interest" description="Disordered" evidence="1">
    <location>
        <begin position="1"/>
        <end position="119"/>
    </location>
</feature>
<sequence length="437" mass="46376">MITSGHASPPPVQVVPSEKTKRPARNMRTGGVNSSQTFSGLVEENVHGKAETKNPRLNPVSGFVSKKPVTSKSSGSRNAQRIPVTKSDSRKRLRLSTNTHTGEKSAHRPAPRHHLARSHKNSVPALVLFGPAALNRALKQPGPKGSAREQGGHPDPVSGSAQALHPAAASETPFSKTTRIQPFSVTNRPKISSPEAAMGSQAAEAGLEGTSGPNRLVFVHRLKIPAKASRFPRILRRKPETASTGGTGARSRDISWGQTLNALSVDHGGSAPREKVPAKGVQPTLAQAVQKGVLQRTAAKGWVIKPLNWRSPAGTNASKWFLTLPKQRGPLIMTLIHMQQSWKVELEVNSPTVAGALTDNLGQTSAMSAASLPVSQVSVFVGFGHNQPGQNGSSGSGGLPEPRNSSLPLEGQAGSQARLRPPVDWSSLRYSHIDYQA</sequence>
<feature type="compositionally biased region" description="Basic residues" evidence="1">
    <location>
        <begin position="107"/>
        <end position="119"/>
    </location>
</feature>
<organism evidence="2 3">
    <name type="scientific">Sulfobacillus benefaciens</name>
    <dbReference type="NCBI Taxonomy" id="453960"/>
    <lineage>
        <taxon>Bacteria</taxon>
        <taxon>Bacillati</taxon>
        <taxon>Bacillota</taxon>
        <taxon>Clostridia</taxon>
        <taxon>Eubacteriales</taxon>
        <taxon>Clostridiales Family XVII. Incertae Sedis</taxon>
        <taxon>Sulfobacillus</taxon>
    </lineage>
</organism>
<name>A0A2T2X6N6_9FIRM</name>